<keyword evidence="3" id="KW-1185">Reference proteome</keyword>
<dbReference type="NCBIfam" id="NF047412">
    <property type="entry name" value="sig_GCG_CRPN_rpt"/>
    <property type="match status" value="1"/>
</dbReference>
<organism evidence="2 3">
    <name type="scientific">Sphingomonas chungangi</name>
    <dbReference type="NCBI Taxonomy" id="2683589"/>
    <lineage>
        <taxon>Bacteria</taxon>
        <taxon>Pseudomonadati</taxon>
        <taxon>Pseudomonadota</taxon>
        <taxon>Alphaproteobacteria</taxon>
        <taxon>Sphingomonadales</taxon>
        <taxon>Sphingomonadaceae</taxon>
        <taxon>Sphingomonas</taxon>
    </lineage>
</organism>
<dbReference type="AlphaFoldDB" id="A0A838L2S7"/>
<sequence length="87" mass="9643">MKRILLTALATGAMIAAVTPADARQGCGPGGHRGPYGHCRPNMGPGPAVVAPDGALVVGTYYPHRGYWDGNRYWWHRDRWHGGWRYR</sequence>
<gene>
    <name evidence="2" type="ORF">HZF05_01810</name>
</gene>
<evidence type="ECO:0000313" key="3">
    <source>
        <dbReference type="Proteomes" id="UP000570166"/>
    </source>
</evidence>
<proteinExistence type="predicted"/>
<feature type="chain" id="PRO_5032322536" evidence="1">
    <location>
        <begin position="24"/>
        <end position="87"/>
    </location>
</feature>
<dbReference type="RefSeq" id="WP_160364912.1">
    <property type="nucleotide sequence ID" value="NZ_JACEIB010000001.1"/>
</dbReference>
<protein>
    <submittedName>
        <fullName evidence="2">Uncharacterized protein</fullName>
    </submittedName>
</protein>
<evidence type="ECO:0000256" key="1">
    <source>
        <dbReference type="SAM" id="SignalP"/>
    </source>
</evidence>
<dbReference type="InterPro" id="IPR058110">
    <property type="entry name" value="GCG_CRPN_dom"/>
</dbReference>
<comment type="caution">
    <text evidence="2">The sequence shown here is derived from an EMBL/GenBank/DDBJ whole genome shotgun (WGS) entry which is preliminary data.</text>
</comment>
<dbReference type="EMBL" id="JACEIB010000001">
    <property type="protein sequence ID" value="MBA2932822.1"/>
    <property type="molecule type" value="Genomic_DNA"/>
</dbReference>
<name>A0A838L2S7_9SPHN</name>
<reference evidence="2 3" key="1">
    <citation type="submission" date="2020-07" db="EMBL/GenBank/DDBJ databases">
        <authorList>
            <person name="Sun Q."/>
        </authorList>
    </citation>
    <scope>NUCLEOTIDE SEQUENCE [LARGE SCALE GENOMIC DNA]</scope>
    <source>
        <strain evidence="2 3">CGMCC 1.13654</strain>
    </source>
</reference>
<evidence type="ECO:0000313" key="2">
    <source>
        <dbReference type="EMBL" id="MBA2932822.1"/>
    </source>
</evidence>
<feature type="signal peptide" evidence="1">
    <location>
        <begin position="1"/>
        <end position="23"/>
    </location>
</feature>
<keyword evidence="1" id="KW-0732">Signal</keyword>
<dbReference type="Proteomes" id="UP000570166">
    <property type="component" value="Unassembled WGS sequence"/>
</dbReference>
<accession>A0A838L2S7</accession>